<dbReference type="InterPro" id="IPR051334">
    <property type="entry name" value="SRPK"/>
</dbReference>
<keyword evidence="4" id="KW-0547">Nucleotide-binding</keyword>
<comment type="catalytic activity">
    <reaction evidence="8">
        <text>L-seryl-[protein] + ATP = O-phospho-L-seryl-[protein] + ADP + H(+)</text>
        <dbReference type="Rhea" id="RHEA:17989"/>
        <dbReference type="Rhea" id="RHEA-COMP:9863"/>
        <dbReference type="Rhea" id="RHEA-COMP:11604"/>
        <dbReference type="ChEBI" id="CHEBI:15378"/>
        <dbReference type="ChEBI" id="CHEBI:29999"/>
        <dbReference type="ChEBI" id="CHEBI:30616"/>
        <dbReference type="ChEBI" id="CHEBI:83421"/>
        <dbReference type="ChEBI" id="CHEBI:456216"/>
        <dbReference type="EC" id="2.7.11.1"/>
    </reaction>
</comment>
<evidence type="ECO:0000256" key="6">
    <source>
        <dbReference type="ARBA" id="ARBA00022840"/>
    </source>
</evidence>
<dbReference type="SMART" id="SM00220">
    <property type="entry name" value="S_TKc"/>
    <property type="match status" value="1"/>
</dbReference>
<keyword evidence="2" id="KW-0723">Serine/threonine-protein kinase</keyword>
<proteinExistence type="predicted"/>
<evidence type="ECO:0000256" key="3">
    <source>
        <dbReference type="ARBA" id="ARBA00022679"/>
    </source>
</evidence>
<comment type="caution">
    <text evidence="10">The sequence shown here is derived from an EMBL/GenBank/DDBJ whole genome shotgun (WGS) entry which is preliminary data.</text>
</comment>
<evidence type="ECO:0000256" key="8">
    <source>
        <dbReference type="ARBA" id="ARBA00048679"/>
    </source>
</evidence>
<dbReference type="Gene3D" id="1.10.510.10">
    <property type="entry name" value="Transferase(Phosphotransferase) domain 1"/>
    <property type="match status" value="1"/>
</dbReference>
<evidence type="ECO:0000256" key="4">
    <source>
        <dbReference type="ARBA" id="ARBA00022741"/>
    </source>
</evidence>
<accession>A0A5J5ELF6</accession>
<dbReference type="InterPro" id="IPR000719">
    <property type="entry name" value="Prot_kinase_dom"/>
</dbReference>
<organism evidence="10 11">
    <name type="scientific">Sphaerosporella brunnea</name>
    <dbReference type="NCBI Taxonomy" id="1250544"/>
    <lineage>
        <taxon>Eukaryota</taxon>
        <taxon>Fungi</taxon>
        <taxon>Dikarya</taxon>
        <taxon>Ascomycota</taxon>
        <taxon>Pezizomycotina</taxon>
        <taxon>Pezizomycetes</taxon>
        <taxon>Pezizales</taxon>
        <taxon>Pyronemataceae</taxon>
        <taxon>Sphaerosporella</taxon>
    </lineage>
</organism>
<dbReference type="PANTHER" id="PTHR47634">
    <property type="entry name" value="PROTEIN KINASE DOMAIN-CONTAINING PROTEIN-RELATED"/>
    <property type="match status" value="1"/>
</dbReference>
<evidence type="ECO:0000259" key="9">
    <source>
        <dbReference type="PROSITE" id="PS50011"/>
    </source>
</evidence>
<evidence type="ECO:0000313" key="10">
    <source>
        <dbReference type="EMBL" id="KAA8896011.1"/>
    </source>
</evidence>
<dbReference type="InParanoid" id="A0A5J5ELF6"/>
<evidence type="ECO:0000256" key="7">
    <source>
        <dbReference type="ARBA" id="ARBA00047899"/>
    </source>
</evidence>
<gene>
    <name evidence="10" type="ORF">FN846DRAFT_297835</name>
</gene>
<evidence type="ECO:0000313" key="11">
    <source>
        <dbReference type="Proteomes" id="UP000326924"/>
    </source>
</evidence>
<dbReference type="Proteomes" id="UP000326924">
    <property type="component" value="Unassembled WGS sequence"/>
</dbReference>
<keyword evidence="11" id="KW-1185">Reference proteome</keyword>
<sequence length="563" mass="63930">MTTTMDFPTGFYVPINNVESLDFYAPGGYHPVDIGDLFHNDRYKIIHKLGLGSFCTAWLARDLEAERLVCLKIGMGDKIEARNGSLVQRYPGTAWLDEFYHHGPNGKHLCIVTEAVGLSLSMIDNLERTVVERTIPLDRRQSIGLLVAQELAEMHKNGIVHGDLHASNILLRLPELDKWDDETVYHYFGKPSCIKVHRSDGLPLTEHAPEYVVECSRSALLLALCYRETEICIVDSSDSIACRSGQSINRCLDTVAAHVAPEVFFGDEVTSAVDIWALACLFFWMFSGRQLFDAGHGQNVVMTVRDIALAFGTLPNRWRLLEDLFSSPDWPAERQLLCERWLPRPGESSYGPGPSKYPWDLSGRLERMYPKGDEDWFLLMVNMLRLDPRERISAEEVLKRLPRDWWPVPEEETSEWCPPRSEWQGLGITAPYDRLLNGDQGPPLIYPLDYVGVQPPPYQQHQLLPLPDPALQFPPNDAVFMAAPMRELRHTYHGPSTPVFSPATLSDTESIAYVDEHNQSQHLVHDQSTRVIEGLQRFEGCCECGFPWYQCFCGAQESWDPTL</sequence>
<dbReference type="GO" id="GO:0000245">
    <property type="term" value="P:spliceosomal complex assembly"/>
    <property type="evidence" value="ECO:0007669"/>
    <property type="project" value="TreeGrafter"/>
</dbReference>
<dbReference type="SUPFAM" id="SSF56112">
    <property type="entry name" value="Protein kinase-like (PK-like)"/>
    <property type="match status" value="1"/>
</dbReference>
<feature type="domain" description="Protein kinase" evidence="9">
    <location>
        <begin position="43"/>
        <end position="406"/>
    </location>
</feature>
<evidence type="ECO:0000256" key="5">
    <source>
        <dbReference type="ARBA" id="ARBA00022777"/>
    </source>
</evidence>
<dbReference type="GO" id="GO:0005524">
    <property type="term" value="F:ATP binding"/>
    <property type="evidence" value="ECO:0007669"/>
    <property type="project" value="UniProtKB-KW"/>
</dbReference>
<dbReference type="InterPro" id="IPR011009">
    <property type="entry name" value="Kinase-like_dom_sf"/>
</dbReference>
<dbReference type="PANTHER" id="PTHR47634:SF9">
    <property type="entry name" value="PROTEIN KINASE DOMAIN-CONTAINING PROTEIN-RELATED"/>
    <property type="match status" value="1"/>
</dbReference>
<keyword evidence="3" id="KW-0808">Transferase</keyword>
<name>A0A5J5ELF6_9PEZI</name>
<dbReference type="GO" id="GO:0050684">
    <property type="term" value="P:regulation of mRNA processing"/>
    <property type="evidence" value="ECO:0007669"/>
    <property type="project" value="TreeGrafter"/>
</dbReference>
<dbReference type="PROSITE" id="PS50011">
    <property type="entry name" value="PROTEIN_KINASE_DOM"/>
    <property type="match status" value="1"/>
</dbReference>
<reference evidence="10 11" key="1">
    <citation type="submission" date="2019-09" db="EMBL/GenBank/DDBJ databases">
        <title>Draft genome of the ectomycorrhizal ascomycete Sphaerosporella brunnea.</title>
        <authorList>
            <consortium name="DOE Joint Genome Institute"/>
            <person name="Benucci G.M."/>
            <person name="Marozzi G."/>
            <person name="Antonielli L."/>
            <person name="Sanchez S."/>
            <person name="Marco P."/>
            <person name="Wang X."/>
            <person name="Falini L.B."/>
            <person name="Barry K."/>
            <person name="Haridas S."/>
            <person name="Lipzen A."/>
            <person name="Labutti K."/>
            <person name="Grigoriev I.V."/>
            <person name="Murat C."/>
            <person name="Martin F."/>
            <person name="Albertini E."/>
            <person name="Donnini D."/>
            <person name="Bonito G."/>
        </authorList>
    </citation>
    <scope>NUCLEOTIDE SEQUENCE [LARGE SCALE GENOMIC DNA]</scope>
    <source>
        <strain evidence="10 11">Sb_GMNB300</strain>
    </source>
</reference>
<keyword evidence="5 10" id="KW-0418">Kinase</keyword>
<evidence type="ECO:0000256" key="1">
    <source>
        <dbReference type="ARBA" id="ARBA00012513"/>
    </source>
</evidence>
<keyword evidence="6" id="KW-0067">ATP-binding</keyword>
<evidence type="ECO:0000256" key="2">
    <source>
        <dbReference type="ARBA" id="ARBA00022527"/>
    </source>
</evidence>
<dbReference type="AlphaFoldDB" id="A0A5J5ELF6"/>
<dbReference type="GO" id="GO:0004674">
    <property type="term" value="F:protein serine/threonine kinase activity"/>
    <property type="evidence" value="ECO:0007669"/>
    <property type="project" value="UniProtKB-KW"/>
</dbReference>
<dbReference type="EMBL" id="VXIS01000231">
    <property type="protein sequence ID" value="KAA8896011.1"/>
    <property type="molecule type" value="Genomic_DNA"/>
</dbReference>
<dbReference type="OrthoDB" id="5979581at2759"/>
<dbReference type="Pfam" id="PF00069">
    <property type="entry name" value="Pkinase"/>
    <property type="match status" value="1"/>
</dbReference>
<comment type="catalytic activity">
    <reaction evidence="7">
        <text>L-threonyl-[protein] + ATP = O-phospho-L-threonyl-[protein] + ADP + H(+)</text>
        <dbReference type="Rhea" id="RHEA:46608"/>
        <dbReference type="Rhea" id="RHEA-COMP:11060"/>
        <dbReference type="Rhea" id="RHEA-COMP:11605"/>
        <dbReference type="ChEBI" id="CHEBI:15378"/>
        <dbReference type="ChEBI" id="CHEBI:30013"/>
        <dbReference type="ChEBI" id="CHEBI:30616"/>
        <dbReference type="ChEBI" id="CHEBI:61977"/>
        <dbReference type="ChEBI" id="CHEBI:456216"/>
        <dbReference type="EC" id="2.7.11.1"/>
    </reaction>
</comment>
<dbReference type="Gene3D" id="3.30.200.20">
    <property type="entry name" value="Phosphorylase Kinase, domain 1"/>
    <property type="match status" value="1"/>
</dbReference>
<protein>
    <recommendedName>
        <fullName evidence="1">non-specific serine/threonine protein kinase</fullName>
        <ecNumber evidence="1">2.7.11.1</ecNumber>
    </recommendedName>
</protein>
<dbReference type="EC" id="2.7.11.1" evidence="1"/>